<sequence>MTPSSIYNSLSPSEFRPSSGLLYWEDEMLVFLSTDGRRMSFPDQNLSFLGSHVSVTNSCNGPIREFREDIWPEIFARNPVTTEKRSILKADIGGLDLNPSIPGPYYKLLCPYRVDKKKMHIEYGFDLFSSSIGVWRKSEEWVKISSRSVVTDRAFFVDGLLYFRATDDALWFNIDKDLADIGSFKYNLEEQRSQLPHLSESLAIAPNSS</sequence>
<accession>A0A835LUW6</accession>
<dbReference type="OrthoDB" id="1893819at2759"/>
<reference evidence="1 2" key="1">
    <citation type="submission" date="2020-10" db="EMBL/GenBank/DDBJ databases">
        <title>The Coptis chinensis genome and diversification of protoberbering-type alkaloids.</title>
        <authorList>
            <person name="Wang B."/>
            <person name="Shu S."/>
            <person name="Song C."/>
            <person name="Liu Y."/>
        </authorList>
    </citation>
    <scope>NUCLEOTIDE SEQUENCE [LARGE SCALE GENOMIC DNA]</scope>
    <source>
        <strain evidence="1">HL-2020</strain>
        <tissue evidence="1">Leaf</tissue>
    </source>
</reference>
<evidence type="ECO:0000313" key="2">
    <source>
        <dbReference type="Proteomes" id="UP000631114"/>
    </source>
</evidence>
<gene>
    <name evidence="1" type="ORF">IFM89_004915</name>
</gene>
<dbReference type="AlphaFoldDB" id="A0A835LUW6"/>
<evidence type="ECO:0008006" key="3">
    <source>
        <dbReference type="Google" id="ProtNLM"/>
    </source>
</evidence>
<organism evidence="1 2">
    <name type="scientific">Coptis chinensis</name>
    <dbReference type="NCBI Taxonomy" id="261450"/>
    <lineage>
        <taxon>Eukaryota</taxon>
        <taxon>Viridiplantae</taxon>
        <taxon>Streptophyta</taxon>
        <taxon>Embryophyta</taxon>
        <taxon>Tracheophyta</taxon>
        <taxon>Spermatophyta</taxon>
        <taxon>Magnoliopsida</taxon>
        <taxon>Ranunculales</taxon>
        <taxon>Ranunculaceae</taxon>
        <taxon>Coptidoideae</taxon>
        <taxon>Coptis</taxon>
    </lineage>
</organism>
<evidence type="ECO:0000313" key="1">
    <source>
        <dbReference type="EMBL" id="KAF9604209.1"/>
    </source>
</evidence>
<keyword evidence="2" id="KW-1185">Reference proteome</keyword>
<proteinExistence type="predicted"/>
<comment type="caution">
    <text evidence="1">The sequence shown here is derived from an EMBL/GenBank/DDBJ whole genome shotgun (WGS) entry which is preliminary data.</text>
</comment>
<dbReference type="Proteomes" id="UP000631114">
    <property type="component" value="Unassembled WGS sequence"/>
</dbReference>
<dbReference type="EMBL" id="JADFTS010000005">
    <property type="protein sequence ID" value="KAF9604209.1"/>
    <property type="molecule type" value="Genomic_DNA"/>
</dbReference>
<name>A0A835LUW6_9MAGN</name>
<protein>
    <recommendedName>
        <fullName evidence="3">F-box protein</fullName>
    </recommendedName>
</protein>